<name>H8ZQE4_REICL</name>
<dbReference type="PANTHER" id="PTHR10338:SF108">
    <property type="entry name" value="INTER-ALPHA-TRYPSIN INHIBITOR HEAVY CHAIN H4-LIKE PROTEIN"/>
    <property type="match status" value="1"/>
</dbReference>
<dbReference type="InterPro" id="IPR050934">
    <property type="entry name" value="ITIH"/>
</dbReference>
<dbReference type="SMART" id="SM00609">
    <property type="entry name" value="VIT"/>
    <property type="match status" value="1"/>
</dbReference>
<sequence>IHKMTVRGDIRFRFATTEMICVMSNDEDKAKELVFDVTLPKDAFIANFSMEIEGKDYPGNVRKKQEARQEYLAARNTGHSGALVEQSARHSNKFDVSVNIAAQSNVTFTLIYKELLRRRFGSYEYSVYIDGESLDKVLDYSMEIYIQDRNEIKDVRTPAMRKEVISNVVEEGQNTLTQITNPSATTVYVVYQPSREELKEM</sequence>
<organism evidence="2">
    <name type="scientific">Reishia clavigera</name>
    <name type="common">Sea snail</name>
    <name type="synonym">Purpura clavigera</name>
    <dbReference type="NCBI Taxonomy" id="272940"/>
    <lineage>
        <taxon>Eukaryota</taxon>
        <taxon>Metazoa</taxon>
        <taxon>Spiralia</taxon>
        <taxon>Lophotrochozoa</taxon>
        <taxon>Mollusca</taxon>
        <taxon>Gastropoda</taxon>
        <taxon>Caenogastropoda</taxon>
        <taxon>Neogastropoda</taxon>
        <taxon>Muricoidea</taxon>
        <taxon>Muricidae</taxon>
        <taxon>Reishia</taxon>
    </lineage>
</organism>
<dbReference type="AlphaFoldDB" id="H8ZQE4"/>
<accession>H8ZQE4</accession>
<proteinExistence type="evidence at transcript level"/>
<evidence type="ECO:0000313" key="2">
    <source>
        <dbReference type="EMBL" id="AET43957.1"/>
    </source>
</evidence>
<dbReference type="InterPro" id="IPR013694">
    <property type="entry name" value="VIT"/>
</dbReference>
<evidence type="ECO:0000259" key="1">
    <source>
        <dbReference type="PROSITE" id="PS51468"/>
    </source>
</evidence>
<dbReference type="PROSITE" id="PS51468">
    <property type="entry name" value="VIT"/>
    <property type="match status" value="1"/>
</dbReference>
<reference evidence="2" key="2">
    <citation type="journal article" date="2012" name="Fish Shellfish Immunol.">
        <title>Immune gene mining by pyrosequencing in the rockshell, Thais clavigera.</title>
        <authorList>
            <person name="Rhee J.S."/>
            <person name="Kim B.M."/>
            <person name="Jeong C.B."/>
            <person name="Horiguchi T."/>
            <person name="Lee Y.M."/>
            <person name="Kim I.C."/>
            <person name="Lee J.S."/>
        </authorList>
    </citation>
    <scope>NUCLEOTIDE SEQUENCE</scope>
</reference>
<dbReference type="EMBL" id="JN413215">
    <property type="protein sequence ID" value="AET43957.1"/>
    <property type="molecule type" value="mRNA"/>
</dbReference>
<feature type="domain" description="VIT" evidence="1">
    <location>
        <begin position="1"/>
        <end position="114"/>
    </location>
</feature>
<dbReference type="Pfam" id="PF08487">
    <property type="entry name" value="VIT"/>
    <property type="match status" value="1"/>
</dbReference>
<reference evidence="2" key="1">
    <citation type="submission" date="2011-08" db="EMBL/GenBank/DDBJ databases">
        <authorList>
            <person name="Kim B.-M."/>
            <person name="Rhee J.-S."/>
            <person name="Lee J.-S."/>
        </authorList>
    </citation>
    <scope>NUCLEOTIDE SEQUENCE</scope>
</reference>
<dbReference type="PANTHER" id="PTHR10338">
    <property type="entry name" value="INTER-ALPHA-TRYPSIN INHIBITOR HEAVY CHAIN FAMILY MEMBER"/>
    <property type="match status" value="1"/>
</dbReference>
<feature type="non-terminal residue" evidence="2">
    <location>
        <position position="1"/>
    </location>
</feature>
<feature type="non-terminal residue" evidence="2">
    <location>
        <position position="201"/>
    </location>
</feature>
<protein>
    <submittedName>
        <fullName evidence="2">Inter alpha-trypsin inhibitor</fullName>
    </submittedName>
</protein>